<evidence type="ECO:0000256" key="10">
    <source>
        <dbReference type="ARBA" id="ARBA00023163"/>
    </source>
</evidence>
<feature type="region of interest" description="Disordered" evidence="12">
    <location>
        <begin position="32"/>
        <end position="55"/>
    </location>
</feature>
<feature type="compositionally biased region" description="Low complexity" evidence="12">
    <location>
        <begin position="36"/>
        <end position="51"/>
    </location>
</feature>
<protein>
    <recommendedName>
        <fullName evidence="11">Transcriptional regulator WhiB</fullName>
    </recommendedName>
</protein>
<evidence type="ECO:0000259" key="13">
    <source>
        <dbReference type="PROSITE" id="PS51674"/>
    </source>
</evidence>
<evidence type="ECO:0000256" key="12">
    <source>
        <dbReference type="SAM" id="MobiDB-lite"/>
    </source>
</evidence>
<reference evidence="14 15" key="1">
    <citation type="journal article" date="2019" name="Int. J. Syst. Evol. Microbiol.">
        <title>The Global Catalogue of Microorganisms (GCM) 10K type strain sequencing project: providing services to taxonomists for standard genome sequencing and annotation.</title>
        <authorList>
            <consortium name="The Broad Institute Genomics Platform"/>
            <consortium name="The Broad Institute Genome Sequencing Center for Infectious Disease"/>
            <person name="Wu L."/>
            <person name="Ma J."/>
        </authorList>
    </citation>
    <scope>NUCLEOTIDE SEQUENCE [LARGE SCALE GENOMIC DNA]</scope>
    <source>
        <strain evidence="14 15">JCM 4395</strain>
    </source>
</reference>
<comment type="caution">
    <text evidence="14">The sequence shown here is derived from an EMBL/GenBank/DDBJ whole genome shotgun (WGS) entry which is preliminary data.</text>
</comment>
<comment type="function">
    <text evidence="11">Acts as a transcriptional regulator. Probably redox-responsive. The apo- but not holo-form probably binds DNA.</text>
</comment>
<evidence type="ECO:0000256" key="5">
    <source>
        <dbReference type="ARBA" id="ARBA00023004"/>
    </source>
</evidence>
<comment type="subcellular location">
    <subcellularLocation>
        <location evidence="1 11">Cytoplasm</location>
    </subcellularLocation>
</comment>
<dbReference type="HAMAP" id="MF_01479">
    <property type="entry name" value="WhiB"/>
    <property type="match status" value="1"/>
</dbReference>
<keyword evidence="15" id="KW-1185">Reference proteome</keyword>
<accession>A0ABN3NJX8</accession>
<gene>
    <name evidence="11" type="primary">whiB</name>
    <name evidence="14" type="ORF">GCM10010276_89700</name>
</gene>
<evidence type="ECO:0000256" key="3">
    <source>
        <dbReference type="ARBA" id="ARBA00022485"/>
    </source>
</evidence>
<keyword evidence="10 11" id="KW-0804">Transcription</keyword>
<keyword evidence="8 11" id="KW-0238">DNA-binding</keyword>
<keyword evidence="4 11" id="KW-0479">Metal-binding</keyword>
<dbReference type="PROSITE" id="PS51674">
    <property type="entry name" value="4FE4S_WBL"/>
    <property type="match status" value="1"/>
</dbReference>
<evidence type="ECO:0000256" key="1">
    <source>
        <dbReference type="ARBA" id="ARBA00004496"/>
    </source>
</evidence>
<keyword evidence="11" id="KW-0963">Cytoplasm</keyword>
<comment type="PTM">
    <text evidence="11">Upon Fe-S cluster removal intramolecular disulfide bonds are formed.</text>
</comment>
<comment type="PTM">
    <text evidence="11">The Fe-S cluster can be nitrosylated by nitric oxide (NO).</text>
</comment>
<evidence type="ECO:0000256" key="4">
    <source>
        <dbReference type="ARBA" id="ARBA00022723"/>
    </source>
</evidence>
<dbReference type="PANTHER" id="PTHR38839:SF7">
    <property type="entry name" value="TRANSCRIPTIONAL REGULATOR WHIB4"/>
    <property type="match status" value="1"/>
</dbReference>
<feature type="binding site" evidence="11">
    <location>
        <position position="99"/>
    </location>
    <ligand>
        <name>[4Fe-4S] cluster</name>
        <dbReference type="ChEBI" id="CHEBI:49883"/>
    </ligand>
</feature>
<evidence type="ECO:0000256" key="9">
    <source>
        <dbReference type="ARBA" id="ARBA00023157"/>
    </source>
</evidence>
<keyword evidence="9 11" id="KW-1015">Disulfide bond</keyword>
<dbReference type="EMBL" id="BAAASG010000040">
    <property type="protein sequence ID" value="GAA2524333.1"/>
    <property type="molecule type" value="Genomic_DNA"/>
</dbReference>
<feature type="domain" description="4Fe-4S Wbl-type" evidence="13">
    <location>
        <begin position="73"/>
        <end position="129"/>
    </location>
</feature>
<dbReference type="Pfam" id="PF02467">
    <property type="entry name" value="Whib"/>
    <property type="match status" value="1"/>
</dbReference>
<evidence type="ECO:0000256" key="7">
    <source>
        <dbReference type="ARBA" id="ARBA00023015"/>
    </source>
</evidence>
<dbReference type="PANTHER" id="PTHR38839">
    <property type="entry name" value="TRANSCRIPTIONAL REGULATOR WHID-RELATED"/>
    <property type="match status" value="1"/>
</dbReference>
<keyword evidence="7 11" id="KW-0805">Transcription regulation</keyword>
<keyword evidence="5 11" id="KW-0408">Iron</keyword>
<keyword evidence="6 11" id="KW-0411">Iron-sulfur</keyword>
<feature type="binding site" evidence="11">
    <location>
        <position position="74"/>
    </location>
    <ligand>
        <name>[4Fe-4S] cluster</name>
        <dbReference type="ChEBI" id="CHEBI:49883"/>
    </ligand>
</feature>
<dbReference type="Proteomes" id="UP001501777">
    <property type="component" value="Unassembled WGS sequence"/>
</dbReference>
<evidence type="ECO:0000256" key="8">
    <source>
        <dbReference type="ARBA" id="ARBA00023125"/>
    </source>
</evidence>
<dbReference type="InterPro" id="IPR003482">
    <property type="entry name" value="Whib"/>
</dbReference>
<dbReference type="InterPro" id="IPR034768">
    <property type="entry name" value="4FE4S_WBL"/>
</dbReference>
<evidence type="ECO:0000256" key="11">
    <source>
        <dbReference type="HAMAP-Rule" id="MF_01479"/>
    </source>
</evidence>
<evidence type="ECO:0000256" key="6">
    <source>
        <dbReference type="ARBA" id="ARBA00023014"/>
    </source>
</evidence>
<evidence type="ECO:0000313" key="15">
    <source>
        <dbReference type="Proteomes" id="UP001501777"/>
    </source>
</evidence>
<keyword evidence="3 11" id="KW-0004">4Fe-4S</keyword>
<proteinExistence type="inferred from homology"/>
<organism evidence="14 15">
    <name type="scientific">Streptomyces longisporus</name>
    <dbReference type="NCBI Taxonomy" id="1948"/>
    <lineage>
        <taxon>Bacteria</taxon>
        <taxon>Bacillati</taxon>
        <taxon>Actinomycetota</taxon>
        <taxon>Actinomycetes</taxon>
        <taxon>Kitasatosporales</taxon>
        <taxon>Streptomycetaceae</taxon>
        <taxon>Streptomyces</taxon>
    </lineage>
</organism>
<feature type="binding site" evidence="11">
    <location>
        <position position="96"/>
    </location>
    <ligand>
        <name>[4Fe-4S] cluster</name>
        <dbReference type="ChEBI" id="CHEBI:49883"/>
    </ligand>
</feature>
<comment type="similarity">
    <text evidence="2 11">Belongs to the WhiB family.</text>
</comment>
<sequence>MNIDELAQAARAALNEEYAGYDTATGRARLEDDASGEAATADACATQAPADAAPPPTRLSVWMWVTDWSSQAACRTTDPDERFVQGAAQNTAKAVCQGCPVRTECLGDALDNRIEFGVWGGMTERERRALLRRRPTVTSWRRMLETARGEYERGAGSLPTEDEDLTAIFDQAM</sequence>
<evidence type="ECO:0000313" key="14">
    <source>
        <dbReference type="EMBL" id="GAA2524333.1"/>
    </source>
</evidence>
<comment type="cofactor">
    <cofactor evidence="11">
        <name>[4Fe-4S] cluster</name>
        <dbReference type="ChEBI" id="CHEBI:49883"/>
    </cofactor>
    <text evidence="11">Binds 1 [4Fe-4S] cluster per subunit. Following nitrosylation of the [4Fe-4S] cluster binds 1 [4Fe-8(NO)] cluster per subunit.</text>
</comment>
<feature type="binding site" evidence="11">
    <location>
        <position position="105"/>
    </location>
    <ligand>
        <name>[4Fe-4S] cluster</name>
        <dbReference type="ChEBI" id="CHEBI:49883"/>
    </ligand>
</feature>
<name>A0ABN3NJX8_STRLO</name>
<evidence type="ECO:0000256" key="2">
    <source>
        <dbReference type="ARBA" id="ARBA00006597"/>
    </source>
</evidence>